<organism evidence="2 3">
    <name type="scientific">Seminavis robusta</name>
    <dbReference type="NCBI Taxonomy" id="568900"/>
    <lineage>
        <taxon>Eukaryota</taxon>
        <taxon>Sar</taxon>
        <taxon>Stramenopiles</taxon>
        <taxon>Ochrophyta</taxon>
        <taxon>Bacillariophyta</taxon>
        <taxon>Bacillariophyceae</taxon>
        <taxon>Bacillariophycidae</taxon>
        <taxon>Naviculales</taxon>
        <taxon>Naviculaceae</taxon>
        <taxon>Seminavis</taxon>
    </lineage>
</organism>
<gene>
    <name evidence="2" type="ORF">SEMRO_1784_G297350.1</name>
</gene>
<reference evidence="2" key="1">
    <citation type="submission" date="2020-06" db="EMBL/GenBank/DDBJ databases">
        <authorList>
            <consortium name="Plant Systems Biology data submission"/>
        </authorList>
    </citation>
    <scope>NUCLEOTIDE SEQUENCE</scope>
    <source>
        <strain evidence="2">D6</strain>
    </source>
</reference>
<keyword evidence="3" id="KW-1185">Reference proteome</keyword>
<feature type="region of interest" description="Disordered" evidence="1">
    <location>
        <begin position="1"/>
        <end position="58"/>
    </location>
</feature>
<name>A0A9N8EVA1_9STRA</name>
<dbReference type="Proteomes" id="UP001153069">
    <property type="component" value="Unassembled WGS sequence"/>
</dbReference>
<accession>A0A9N8EVA1</accession>
<protein>
    <submittedName>
        <fullName evidence="2">Uncharacterized protein</fullName>
    </submittedName>
</protein>
<sequence>MMHGCSGGTQNKLWPLPNQEGTIMMRPPPRHSTTTSKSPSNSSKLSQYLDFGSQDVEEALPGLHTLSEVTEEDEERTFDESLRRQQTHDNLLDETLVDQGSILGGVYSIEQSSSPGTINSPPKQLEGESLIAFSRSKQLLDETLFEQHVDHQDDGNDERGQSLDKTLAELQHMDESLAEPSSFDRSSSALLLNETLAEQNPHRNEFVDKLGPMYEFYRSDLPSQIPEILFFIRHDGKCDMMLADILNELAHALYECPEPTCQAMVALGVMSCIRKRIDDTNLEQQLQTLRVMDGYCRVMNAGKDIPHLVEHAIVTGRRFPSNNTMAHLAIRILKHAVPVASSQEWFPTLVKSKMIDYAAKLLLEQQHWSGKDLRLQQSAVQLLVDASKFPFVRRQATFERAGAIAALQTHVGRLGNTKGAAYKESTNALETILLSFGE</sequence>
<dbReference type="EMBL" id="CAICTM010001782">
    <property type="protein sequence ID" value="CAB9526144.1"/>
    <property type="molecule type" value="Genomic_DNA"/>
</dbReference>
<dbReference type="AlphaFoldDB" id="A0A9N8EVA1"/>
<evidence type="ECO:0000313" key="3">
    <source>
        <dbReference type="Proteomes" id="UP001153069"/>
    </source>
</evidence>
<feature type="compositionally biased region" description="Low complexity" evidence="1">
    <location>
        <begin position="32"/>
        <end position="46"/>
    </location>
</feature>
<evidence type="ECO:0000256" key="1">
    <source>
        <dbReference type="SAM" id="MobiDB-lite"/>
    </source>
</evidence>
<proteinExistence type="predicted"/>
<evidence type="ECO:0000313" key="2">
    <source>
        <dbReference type="EMBL" id="CAB9526144.1"/>
    </source>
</evidence>
<comment type="caution">
    <text evidence="2">The sequence shown here is derived from an EMBL/GenBank/DDBJ whole genome shotgun (WGS) entry which is preliminary data.</text>
</comment>